<evidence type="ECO:0000313" key="8">
    <source>
        <dbReference type="Proteomes" id="UP000294914"/>
    </source>
</evidence>
<dbReference type="OrthoDB" id="9792500at2"/>
<dbReference type="PIRSF" id="PIRSF006276">
    <property type="entry name" value="UspA"/>
    <property type="match status" value="1"/>
</dbReference>
<comment type="subunit">
    <text evidence="3">Homodimer.</text>
</comment>
<dbReference type="InterPro" id="IPR006016">
    <property type="entry name" value="UspA"/>
</dbReference>
<dbReference type="PRINTS" id="PR01438">
    <property type="entry name" value="UNVRSLSTRESS"/>
</dbReference>
<dbReference type="Gene3D" id="3.40.50.620">
    <property type="entry name" value="HUPs"/>
    <property type="match status" value="1"/>
</dbReference>
<dbReference type="Pfam" id="PF00582">
    <property type="entry name" value="Usp"/>
    <property type="match status" value="1"/>
</dbReference>
<evidence type="ECO:0000256" key="3">
    <source>
        <dbReference type="ARBA" id="ARBA00011738"/>
    </source>
</evidence>
<comment type="similarity">
    <text evidence="2 5">Belongs to the universal stress protein A family.</text>
</comment>
<proteinExistence type="inferred from homology"/>
<dbReference type="Proteomes" id="UP000294914">
    <property type="component" value="Unassembled WGS sequence"/>
</dbReference>
<evidence type="ECO:0000256" key="1">
    <source>
        <dbReference type="ARBA" id="ARBA00004496"/>
    </source>
</evidence>
<organism evidence="7 8">
    <name type="scientific">Thiohalophilus thiocyanatoxydans</name>
    <dbReference type="NCBI Taxonomy" id="381308"/>
    <lineage>
        <taxon>Bacteria</taxon>
        <taxon>Pseudomonadati</taxon>
        <taxon>Pseudomonadota</taxon>
        <taxon>Gammaproteobacteria</taxon>
        <taxon>Thiohalomonadales</taxon>
        <taxon>Thiohalophilaceae</taxon>
        <taxon>Thiohalophilus</taxon>
    </lineage>
</organism>
<accession>A0A4R8IIF4</accession>
<evidence type="ECO:0000313" key="7">
    <source>
        <dbReference type="EMBL" id="TDY00446.1"/>
    </source>
</evidence>
<feature type="domain" description="UspA" evidence="6">
    <location>
        <begin position="4"/>
        <end position="142"/>
    </location>
</feature>
<dbReference type="InterPro" id="IPR014729">
    <property type="entry name" value="Rossmann-like_a/b/a_fold"/>
</dbReference>
<keyword evidence="4 5" id="KW-0963">Cytoplasm</keyword>
<protein>
    <recommendedName>
        <fullName evidence="5">Universal stress protein</fullName>
    </recommendedName>
</protein>
<evidence type="ECO:0000256" key="4">
    <source>
        <dbReference type="ARBA" id="ARBA00022490"/>
    </source>
</evidence>
<reference evidence="7 8" key="1">
    <citation type="submission" date="2019-03" db="EMBL/GenBank/DDBJ databases">
        <title>Genomic Encyclopedia of Type Strains, Phase IV (KMG-IV): sequencing the most valuable type-strain genomes for metagenomic binning, comparative biology and taxonomic classification.</title>
        <authorList>
            <person name="Goeker M."/>
        </authorList>
    </citation>
    <scope>NUCLEOTIDE SEQUENCE [LARGE SCALE GENOMIC DNA]</scope>
    <source>
        <strain evidence="7 8">DSM 16326</strain>
    </source>
</reference>
<dbReference type="GO" id="GO:0005737">
    <property type="term" value="C:cytoplasm"/>
    <property type="evidence" value="ECO:0007669"/>
    <property type="project" value="UniProtKB-SubCell"/>
</dbReference>
<comment type="subcellular location">
    <subcellularLocation>
        <location evidence="1 5">Cytoplasm</location>
    </subcellularLocation>
</comment>
<dbReference type="RefSeq" id="WP_134083957.1">
    <property type="nucleotide sequence ID" value="NZ_SOQX01000005.1"/>
</dbReference>
<dbReference type="PANTHER" id="PTHR46268:SF23">
    <property type="entry name" value="UNIVERSAL STRESS PROTEIN A-RELATED"/>
    <property type="match status" value="1"/>
</dbReference>
<dbReference type="PANTHER" id="PTHR46268">
    <property type="entry name" value="STRESS RESPONSE PROTEIN NHAX"/>
    <property type="match status" value="1"/>
</dbReference>
<dbReference type="AlphaFoldDB" id="A0A4R8IIF4"/>
<evidence type="ECO:0000259" key="6">
    <source>
        <dbReference type="Pfam" id="PF00582"/>
    </source>
</evidence>
<dbReference type="SUPFAM" id="SSF52402">
    <property type="entry name" value="Adenine nucleotide alpha hydrolases-like"/>
    <property type="match status" value="1"/>
</dbReference>
<evidence type="ECO:0000256" key="5">
    <source>
        <dbReference type="PIRNR" id="PIRNR006276"/>
    </source>
</evidence>
<evidence type="ECO:0000256" key="2">
    <source>
        <dbReference type="ARBA" id="ARBA00008791"/>
    </source>
</evidence>
<name>A0A4R8IIF4_9GAMM</name>
<dbReference type="InterPro" id="IPR006015">
    <property type="entry name" value="Universal_stress_UspA"/>
</dbReference>
<gene>
    <name evidence="7" type="ORF">EDC23_1942</name>
</gene>
<keyword evidence="8" id="KW-1185">Reference proteome</keyword>
<comment type="caution">
    <text evidence="7">The sequence shown here is derived from an EMBL/GenBank/DDBJ whole genome shotgun (WGS) entry which is preliminary data.</text>
</comment>
<sequence length="148" mass="16021">MDAYKQILLAVDLSVEAEQIIERARMFARQGETRVTLMHVVEPLVTESSYDLVTSLPADLETTRQAQAEDFLQRKLDDSGLGLTSLRVTAGSIKAEILRVAEEIGADLIMLGTHGRHGVGLLLGSTANSVLHGTPCDVLAVRIKPVES</sequence>
<dbReference type="EMBL" id="SOQX01000005">
    <property type="protein sequence ID" value="TDY00446.1"/>
    <property type="molecule type" value="Genomic_DNA"/>
</dbReference>